<protein>
    <recommendedName>
        <fullName evidence="3">DUF5678 domain-containing protein</fullName>
    </recommendedName>
</protein>
<keyword evidence="2" id="KW-1185">Reference proteome</keyword>
<dbReference type="Proteomes" id="UP000187941">
    <property type="component" value="Chromosome"/>
</dbReference>
<evidence type="ECO:0000313" key="2">
    <source>
        <dbReference type="Proteomes" id="UP000187941"/>
    </source>
</evidence>
<proteinExistence type="predicted"/>
<organism evidence="1 2">
    <name type="scientific">Spirosoma montaniterrae</name>
    <dbReference type="NCBI Taxonomy" id="1178516"/>
    <lineage>
        <taxon>Bacteria</taxon>
        <taxon>Pseudomonadati</taxon>
        <taxon>Bacteroidota</taxon>
        <taxon>Cytophagia</taxon>
        <taxon>Cytophagales</taxon>
        <taxon>Cytophagaceae</taxon>
        <taxon>Spirosoma</taxon>
    </lineage>
</organism>
<dbReference type="OrthoDB" id="1495197at2"/>
<dbReference type="EMBL" id="CP014263">
    <property type="protein sequence ID" value="AQG79790.1"/>
    <property type="molecule type" value="Genomic_DNA"/>
</dbReference>
<name>A0A1P9WWS1_9BACT</name>
<reference evidence="1 2" key="1">
    <citation type="submission" date="2016-01" db="EMBL/GenBank/DDBJ databases">
        <authorList>
            <person name="Oliw E.H."/>
        </authorList>
    </citation>
    <scope>NUCLEOTIDE SEQUENCE [LARGE SCALE GENOMIC DNA]</scope>
    <source>
        <strain evidence="1 2">DY10</strain>
    </source>
</reference>
<evidence type="ECO:0008006" key="3">
    <source>
        <dbReference type="Google" id="ProtNLM"/>
    </source>
</evidence>
<dbReference type="STRING" id="1178516.AWR27_10910"/>
<dbReference type="AlphaFoldDB" id="A0A1P9WWS1"/>
<dbReference type="KEGG" id="smon:AWR27_10910"/>
<evidence type="ECO:0000313" key="1">
    <source>
        <dbReference type="EMBL" id="AQG79790.1"/>
    </source>
</evidence>
<gene>
    <name evidence="1" type="ORF">AWR27_10910</name>
</gene>
<accession>A0A1P9WWS1</accession>
<dbReference type="RefSeq" id="WP_077131224.1">
    <property type="nucleotide sequence ID" value="NZ_CP014263.1"/>
</dbReference>
<sequence>MNTLTIDQIKAQYPDEWVLVGNPSLSGATVLGGIVIDHSKDKREIAYRQPNWRAQFQSAITVFTGDKPKNRKFWL</sequence>